<accession>A0A1H6ZV34</accession>
<dbReference type="EMBL" id="FNYO01000154">
    <property type="protein sequence ID" value="SEJ53562.1"/>
    <property type="molecule type" value="Genomic_DNA"/>
</dbReference>
<reference evidence="1 2" key="1">
    <citation type="submission" date="2016-10" db="EMBL/GenBank/DDBJ databases">
        <authorList>
            <person name="de Groot N.N."/>
        </authorList>
    </citation>
    <scope>NUCLEOTIDE SEQUENCE [LARGE SCALE GENOMIC DNA]</scope>
    <source>
        <strain evidence="1 2">DSM 1041</strain>
    </source>
</reference>
<proteinExistence type="predicted"/>
<dbReference type="AlphaFoldDB" id="A0A1H6ZV34"/>
<sequence length="50" mass="5668">MNRYQKAFNVTGLIGDSHNKPWRSNSAGLLKRPSACGVFFLHSLFTEELK</sequence>
<dbReference type="STRING" id="170623.SAMN04244579_04723"/>
<organism evidence="1 2">
    <name type="scientific">Azotobacter beijerinckii</name>
    <dbReference type="NCBI Taxonomy" id="170623"/>
    <lineage>
        <taxon>Bacteria</taxon>
        <taxon>Pseudomonadati</taxon>
        <taxon>Pseudomonadota</taxon>
        <taxon>Gammaproteobacteria</taxon>
        <taxon>Pseudomonadales</taxon>
        <taxon>Pseudomonadaceae</taxon>
        <taxon>Azotobacter</taxon>
    </lineage>
</organism>
<gene>
    <name evidence="1" type="ORF">SAMN04244579_04723</name>
</gene>
<name>A0A1H6ZV34_9GAMM</name>
<dbReference type="RefSeq" id="WP_175559878.1">
    <property type="nucleotide sequence ID" value="NZ_FNYO01000154.1"/>
</dbReference>
<evidence type="ECO:0000313" key="1">
    <source>
        <dbReference type="EMBL" id="SEJ53562.1"/>
    </source>
</evidence>
<evidence type="ECO:0000313" key="2">
    <source>
        <dbReference type="Proteomes" id="UP000199005"/>
    </source>
</evidence>
<dbReference type="Proteomes" id="UP000199005">
    <property type="component" value="Unassembled WGS sequence"/>
</dbReference>
<protein>
    <submittedName>
        <fullName evidence="1">Uncharacterized protein</fullName>
    </submittedName>
</protein>